<evidence type="ECO:0000313" key="3">
    <source>
        <dbReference type="Proteomes" id="UP001595683"/>
    </source>
</evidence>
<proteinExistence type="predicted"/>
<gene>
    <name evidence="2" type="ORF">ACFOOT_14120</name>
</gene>
<protein>
    <submittedName>
        <fullName evidence="2">M48 family metallopeptidase</fullName>
    </submittedName>
</protein>
<comment type="caution">
    <text evidence="2">The sequence shown here is derived from an EMBL/GenBank/DDBJ whole genome shotgun (WGS) entry which is preliminary data.</text>
</comment>
<dbReference type="InterPro" id="IPR002725">
    <property type="entry name" value="YgjP-like_metallopeptidase"/>
</dbReference>
<dbReference type="Pfam" id="PF01863">
    <property type="entry name" value="YgjP-like"/>
    <property type="match status" value="1"/>
</dbReference>
<keyword evidence="3" id="KW-1185">Reference proteome</keyword>
<feature type="domain" description="YgjP-like metallopeptidase" evidence="1">
    <location>
        <begin position="42"/>
        <end position="240"/>
    </location>
</feature>
<evidence type="ECO:0000313" key="2">
    <source>
        <dbReference type="EMBL" id="MFC3672555.1"/>
    </source>
</evidence>
<dbReference type="Proteomes" id="UP001595683">
    <property type="component" value="Unassembled WGS sequence"/>
</dbReference>
<evidence type="ECO:0000259" key="1">
    <source>
        <dbReference type="Pfam" id="PF01863"/>
    </source>
</evidence>
<dbReference type="PANTHER" id="PTHR30399:SF1">
    <property type="entry name" value="UTP PYROPHOSPHATASE"/>
    <property type="match status" value="1"/>
</dbReference>
<organism evidence="2 3">
    <name type="scientific">Novosphingobium pokkalii</name>
    <dbReference type="NCBI Taxonomy" id="1770194"/>
    <lineage>
        <taxon>Bacteria</taxon>
        <taxon>Pseudomonadati</taxon>
        <taxon>Pseudomonadota</taxon>
        <taxon>Alphaproteobacteria</taxon>
        <taxon>Sphingomonadales</taxon>
        <taxon>Sphingomonadaceae</taxon>
        <taxon>Novosphingobium</taxon>
    </lineage>
</organism>
<dbReference type="InterPro" id="IPR053136">
    <property type="entry name" value="UTP_pyrophosphatase-like"/>
</dbReference>
<accession>A0ABV7V578</accession>
<dbReference type="Gene3D" id="3.30.2010.10">
    <property type="entry name" value="Metalloproteases ('zincins'), catalytic domain"/>
    <property type="match status" value="1"/>
</dbReference>
<reference evidence="3" key="1">
    <citation type="journal article" date="2019" name="Int. J. Syst. Evol. Microbiol.">
        <title>The Global Catalogue of Microorganisms (GCM) 10K type strain sequencing project: providing services to taxonomists for standard genome sequencing and annotation.</title>
        <authorList>
            <consortium name="The Broad Institute Genomics Platform"/>
            <consortium name="The Broad Institute Genome Sequencing Center for Infectious Disease"/>
            <person name="Wu L."/>
            <person name="Ma J."/>
        </authorList>
    </citation>
    <scope>NUCLEOTIDE SEQUENCE [LARGE SCALE GENOMIC DNA]</scope>
    <source>
        <strain evidence="3">KCTC 42224</strain>
    </source>
</reference>
<dbReference type="PANTHER" id="PTHR30399">
    <property type="entry name" value="UNCHARACTERIZED PROTEIN YGJP"/>
    <property type="match status" value="1"/>
</dbReference>
<dbReference type="CDD" id="cd07344">
    <property type="entry name" value="M48_yhfN_like"/>
    <property type="match status" value="1"/>
</dbReference>
<dbReference type="EMBL" id="JBHRYE010000022">
    <property type="protein sequence ID" value="MFC3672555.1"/>
    <property type="molecule type" value="Genomic_DNA"/>
</dbReference>
<sequence length="250" mass="27549">MIDWLRRPAAAEDAALPAVPHPTVIVHGRALPVEVRRLRQARRMTLRLAPDGSAARVSMPTWARTADALAFVRERADWLGAQLERLPPPLELAPGKALPFRGDRLVLAWDSAYPRRPVVDDGQLLVGGPREQLVGRVQRWLAGEALRLCGEDLAHYCARAGVPVPALGLSSARRRWGSCAADGSIRINWRLIMAPDAVRRSVVAHEVAHLVHFDHSPAFHALLGWLFEGSVPAANRWLKAEGRGLYQPFG</sequence>
<name>A0ABV7V578_9SPHN</name>
<dbReference type="RefSeq" id="WP_308432882.1">
    <property type="nucleotide sequence ID" value="NZ_BMZP01000004.1"/>
</dbReference>